<dbReference type="PANTHER" id="PTHR10971">
    <property type="entry name" value="MRNA EXPORT FACTOR AND BUB3"/>
    <property type="match status" value="1"/>
</dbReference>
<evidence type="ECO:0000256" key="1">
    <source>
        <dbReference type="ARBA" id="ARBA00022574"/>
    </source>
</evidence>
<sequence length="315" mass="35205">MQDTLKVGTKMKLWVAQHPSHSVSSLSFSPKADLLVATSWDNEVTCWEIKRSDLDEISLMSTSTALKASICHDLPVLCSTWKHDGTTVLSGGCDHQVKMWPLMYGDQPTTVAMHDAPIKDLAWIPEMNFLVTGSWDRTLQQAKTVHTQPLPDRCYTLSVRHPLMVVGTADKNLTAFNLKNPQVGSIEGRVGVQHLDNSQQNKNFTFKCHRDGNNLYSVNSINFHPVRFDDANRFCLILCSSPYCAQYVGFIACYWYSKAAIAPTVCKYSQCSEQNLDSQLSPPGTEGGENKLVYHTFSTTGSDGAINFWDEENKQ</sequence>
<dbReference type="SMART" id="SM00320">
    <property type="entry name" value="WD40"/>
    <property type="match status" value="4"/>
</dbReference>
<evidence type="ECO:0000313" key="5">
    <source>
        <dbReference type="Proteomes" id="UP000237105"/>
    </source>
</evidence>
<keyword evidence="2" id="KW-0677">Repeat</keyword>
<dbReference type="InterPro" id="IPR036322">
    <property type="entry name" value="WD40_repeat_dom_sf"/>
</dbReference>
<dbReference type="InterPro" id="IPR015943">
    <property type="entry name" value="WD40/YVTN_repeat-like_dom_sf"/>
</dbReference>
<keyword evidence="5" id="KW-1185">Reference proteome</keyword>
<keyword evidence="1 3" id="KW-0853">WD repeat</keyword>
<dbReference type="EMBL" id="JXTB01000205">
    <property type="protein sequence ID" value="PON53565.1"/>
    <property type="molecule type" value="Genomic_DNA"/>
</dbReference>
<name>A0A2P5BXN5_PARAD</name>
<accession>A0A2P5BXN5</accession>
<evidence type="ECO:0000256" key="2">
    <source>
        <dbReference type="ARBA" id="ARBA00022737"/>
    </source>
</evidence>
<dbReference type="OrthoDB" id="256303at2759"/>
<feature type="repeat" description="WD" evidence="3">
    <location>
        <begin position="72"/>
        <end position="110"/>
    </location>
</feature>
<dbReference type="STRING" id="3476.A0A2P5BXN5"/>
<dbReference type="Proteomes" id="UP000237105">
    <property type="component" value="Unassembled WGS sequence"/>
</dbReference>
<gene>
    <name evidence="4" type="ORF">PanWU01x14_201230</name>
</gene>
<dbReference type="PROSITE" id="PS50082">
    <property type="entry name" value="WD_REPEATS_2"/>
    <property type="match status" value="2"/>
</dbReference>
<feature type="repeat" description="WD" evidence="3">
    <location>
        <begin position="16"/>
        <end position="57"/>
    </location>
</feature>
<protein>
    <submittedName>
        <fullName evidence="4">WD repeat containing protein</fullName>
    </submittedName>
</protein>
<organism evidence="4 5">
    <name type="scientific">Parasponia andersonii</name>
    <name type="common">Sponia andersonii</name>
    <dbReference type="NCBI Taxonomy" id="3476"/>
    <lineage>
        <taxon>Eukaryota</taxon>
        <taxon>Viridiplantae</taxon>
        <taxon>Streptophyta</taxon>
        <taxon>Embryophyta</taxon>
        <taxon>Tracheophyta</taxon>
        <taxon>Spermatophyta</taxon>
        <taxon>Magnoliopsida</taxon>
        <taxon>eudicotyledons</taxon>
        <taxon>Gunneridae</taxon>
        <taxon>Pentapetalae</taxon>
        <taxon>rosids</taxon>
        <taxon>fabids</taxon>
        <taxon>Rosales</taxon>
        <taxon>Cannabaceae</taxon>
        <taxon>Parasponia</taxon>
    </lineage>
</organism>
<dbReference type="InterPro" id="IPR001680">
    <property type="entry name" value="WD40_rpt"/>
</dbReference>
<evidence type="ECO:0000313" key="4">
    <source>
        <dbReference type="EMBL" id="PON53565.1"/>
    </source>
</evidence>
<comment type="caution">
    <text evidence="4">The sequence shown here is derived from an EMBL/GenBank/DDBJ whole genome shotgun (WGS) entry which is preliminary data.</text>
</comment>
<dbReference type="AlphaFoldDB" id="A0A2P5BXN5"/>
<reference evidence="5" key="1">
    <citation type="submission" date="2016-06" db="EMBL/GenBank/DDBJ databases">
        <title>Parallel loss of symbiosis genes in relatives of nitrogen-fixing non-legume Parasponia.</title>
        <authorList>
            <person name="Van Velzen R."/>
            <person name="Holmer R."/>
            <person name="Bu F."/>
            <person name="Rutten L."/>
            <person name="Van Zeijl A."/>
            <person name="Liu W."/>
            <person name="Santuari L."/>
            <person name="Cao Q."/>
            <person name="Sharma T."/>
            <person name="Shen D."/>
            <person name="Roswanjaya Y."/>
            <person name="Wardhani T."/>
            <person name="Kalhor M.S."/>
            <person name="Jansen J."/>
            <person name="Van den Hoogen J."/>
            <person name="Gungor B."/>
            <person name="Hartog M."/>
            <person name="Hontelez J."/>
            <person name="Verver J."/>
            <person name="Yang W.-C."/>
            <person name="Schijlen E."/>
            <person name="Repin R."/>
            <person name="Schilthuizen M."/>
            <person name="Schranz E."/>
            <person name="Heidstra R."/>
            <person name="Miyata K."/>
            <person name="Fedorova E."/>
            <person name="Kohlen W."/>
            <person name="Bisseling T."/>
            <person name="Smit S."/>
            <person name="Geurts R."/>
        </authorList>
    </citation>
    <scope>NUCLEOTIDE SEQUENCE [LARGE SCALE GENOMIC DNA]</scope>
    <source>
        <strain evidence="5">cv. WU1-14</strain>
    </source>
</reference>
<evidence type="ECO:0000256" key="3">
    <source>
        <dbReference type="PROSITE-ProRule" id="PRU00221"/>
    </source>
</evidence>
<proteinExistence type="predicted"/>
<dbReference type="Gene3D" id="2.130.10.10">
    <property type="entry name" value="YVTN repeat-like/Quinoprotein amine dehydrogenase"/>
    <property type="match status" value="1"/>
</dbReference>
<dbReference type="SUPFAM" id="SSF50978">
    <property type="entry name" value="WD40 repeat-like"/>
    <property type="match status" value="1"/>
</dbReference>
<dbReference type="Pfam" id="PF00400">
    <property type="entry name" value="WD40"/>
    <property type="match status" value="3"/>
</dbReference>